<sequence>MEKLRVTTRKIIYSVFGLVTSVIFLDLVLGIFEASKDNYLVRLINVLSSFFVSPFSGTVSVNSLNILLDDRFNPDYVIAMLAYMFGALVLGEFVTAFMYEKLRDVIQNFVDALFKLVSFLLFTRIGIDFFGSQVNSISPIIVQIIWYLTNWSTGLVPSVVFLGLLINLSSALWLLIIVVIDSQFEKILDAFFNAINLGDPKINVVKPIIKITRKIVYLVNPGRVINIKLPGRRKEIVIINKPETYNSKTFKKVNQEFISNND</sequence>
<dbReference type="EMBL" id="RFKV01000059">
    <property type="protein sequence ID" value="RMD77139.1"/>
    <property type="molecule type" value="Genomic_DNA"/>
</dbReference>
<keyword evidence="1" id="KW-0472">Membrane</keyword>
<evidence type="ECO:0000313" key="3">
    <source>
        <dbReference type="Proteomes" id="UP000269410"/>
    </source>
</evidence>
<keyword evidence="1" id="KW-0812">Transmembrane</keyword>
<dbReference type="Proteomes" id="UP000269410">
    <property type="component" value="Unassembled WGS sequence"/>
</dbReference>
<evidence type="ECO:0000256" key="1">
    <source>
        <dbReference type="SAM" id="Phobius"/>
    </source>
</evidence>
<accession>A0A3M0YYP7</accession>
<feature type="transmembrane region" description="Helical" evidence="1">
    <location>
        <begin position="76"/>
        <end position="99"/>
    </location>
</feature>
<feature type="transmembrane region" description="Helical" evidence="1">
    <location>
        <begin position="44"/>
        <end position="64"/>
    </location>
</feature>
<keyword evidence="1" id="KW-1133">Transmembrane helix</keyword>
<gene>
    <name evidence="2" type="ORF">D6810_01890</name>
</gene>
<feature type="transmembrane region" description="Helical" evidence="1">
    <location>
        <begin position="105"/>
        <end position="122"/>
    </location>
</feature>
<dbReference type="AlphaFoldDB" id="A0A3M0YYP7"/>
<protein>
    <submittedName>
        <fullName evidence="2">Uncharacterized protein</fullName>
    </submittedName>
</protein>
<evidence type="ECO:0000313" key="2">
    <source>
        <dbReference type="EMBL" id="RMD77139.1"/>
    </source>
</evidence>
<comment type="caution">
    <text evidence="2">The sequence shown here is derived from an EMBL/GenBank/DDBJ whole genome shotgun (WGS) entry which is preliminary data.</text>
</comment>
<reference evidence="2 3" key="1">
    <citation type="submission" date="2018-10" db="EMBL/GenBank/DDBJ databases">
        <title>Thermophilic Lithotrophy and Phototrophy in an Intertidal, Iron-rich, Geothermal Spring.</title>
        <authorList>
            <person name="Ward L.M."/>
            <person name="Idei A."/>
            <person name="Nakagawa M."/>
            <person name="Ueno Y."/>
            <person name="Fischer W."/>
            <person name="Mcglynn S.E."/>
        </authorList>
    </citation>
    <scope>NUCLEOTIDE SEQUENCE [LARGE SCALE GENOMIC DNA]</scope>
    <source>
        <strain evidence="2">J137</strain>
    </source>
</reference>
<proteinExistence type="predicted"/>
<name>A0A3M0YYP7_9BACT</name>
<feature type="transmembrane region" description="Helical" evidence="1">
    <location>
        <begin position="12"/>
        <end position="32"/>
    </location>
</feature>
<feature type="transmembrane region" description="Helical" evidence="1">
    <location>
        <begin position="155"/>
        <end position="180"/>
    </location>
</feature>
<organism evidence="2 3">
    <name type="scientific">Candidatus Dojkabacteria bacterium</name>
    <dbReference type="NCBI Taxonomy" id="2099670"/>
    <lineage>
        <taxon>Bacteria</taxon>
        <taxon>Candidatus Dojkabacteria</taxon>
    </lineage>
</organism>